<dbReference type="EMBL" id="JAXOVC010000009">
    <property type="protein sequence ID" value="KAK4497562.1"/>
    <property type="molecule type" value="Genomic_DNA"/>
</dbReference>
<dbReference type="PANTHER" id="PTHR47256:SF10">
    <property type="entry name" value="ZN(II)2CYS6 TRANSCRIPTION FACTOR (EUROFUNG)"/>
    <property type="match status" value="1"/>
</dbReference>
<protein>
    <submittedName>
        <fullName evidence="2">Uncharacterized protein</fullName>
    </submittedName>
</protein>
<comment type="caution">
    <text evidence="2">The sequence shown here is derived from an EMBL/GenBank/DDBJ whole genome shotgun (WGS) entry which is preliminary data.</text>
</comment>
<reference evidence="2 3" key="1">
    <citation type="journal article" date="2023" name="G3 (Bethesda)">
        <title>A chromosome-level genome assembly of Zasmidium syzygii isolated from banana leaves.</title>
        <authorList>
            <person name="van Westerhoven A.C."/>
            <person name="Mehrabi R."/>
            <person name="Talebi R."/>
            <person name="Steentjes M.B.F."/>
            <person name="Corcolon B."/>
            <person name="Chong P.A."/>
            <person name="Kema G.H.J."/>
            <person name="Seidl M.F."/>
        </authorList>
    </citation>
    <scope>NUCLEOTIDE SEQUENCE [LARGE SCALE GENOMIC DNA]</scope>
    <source>
        <strain evidence="2 3">P124</strain>
    </source>
</reference>
<dbReference type="Proteomes" id="UP001305779">
    <property type="component" value="Unassembled WGS sequence"/>
</dbReference>
<keyword evidence="3" id="KW-1185">Reference proteome</keyword>
<dbReference type="PANTHER" id="PTHR47256">
    <property type="entry name" value="ZN(II)2CYS6 TRANSCRIPTION FACTOR (EUROFUNG)-RELATED"/>
    <property type="match status" value="1"/>
</dbReference>
<gene>
    <name evidence="2" type="ORF">PRZ48_012013</name>
</gene>
<proteinExistence type="predicted"/>
<name>A0ABR0E803_ZASCE</name>
<accession>A0ABR0E803</accession>
<evidence type="ECO:0000313" key="3">
    <source>
        <dbReference type="Proteomes" id="UP001305779"/>
    </source>
</evidence>
<feature type="compositionally biased region" description="Basic and acidic residues" evidence="1">
    <location>
        <begin position="188"/>
        <end position="210"/>
    </location>
</feature>
<organism evidence="2 3">
    <name type="scientific">Zasmidium cellare</name>
    <name type="common">Wine cellar mold</name>
    <name type="synonym">Racodium cellare</name>
    <dbReference type="NCBI Taxonomy" id="395010"/>
    <lineage>
        <taxon>Eukaryota</taxon>
        <taxon>Fungi</taxon>
        <taxon>Dikarya</taxon>
        <taxon>Ascomycota</taxon>
        <taxon>Pezizomycotina</taxon>
        <taxon>Dothideomycetes</taxon>
        <taxon>Dothideomycetidae</taxon>
        <taxon>Mycosphaerellales</taxon>
        <taxon>Mycosphaerellaceae</taxon>
        <taxon>Zasmidium</taxon>
    </lineage>
</organism>
<dbReference type="InterPro" id="IPR053187">
    <property type="entry name" value="Notoamide_regulator"/>
</dbReference>
<feature type="region of interest" description="Disordered" evidence="1">
    <location>
        <begin position="182"/>
        <end position="216"/>
    </location>
</feature>
<sequence length="667" mass="75434">MPTLSTEKNQGIRSLAGELNVAVKCSYETNAGESRHQASKRKYEEMTHAHNTYAELFHMLRTQGQREAAEIFRQIRGGHSPDDVLRSIKTGDPTSGISEAKKSAREFFLVSLAHSTGSLQDITRLAMLIMHPSTQERLPKPKDFKALRNRIVRVQQVEKLLLHAGSGGGGTPSPLAIGSILNPPDSNGRLEKVRSEPVESQGEKFEDDQPPHQVSARPWTTITTNDEALHSEHEVAFSGEGRDRITRGLHFHDEALRLWALEEYRPSLTNIQALCILSLESNYRAKDRLGLTLIPIAVQLNNQLPVSENERKAVDHGVSKRVFARVRLSAHWTAKCTHIIMRLAFMSPTTVTAKVSGLPKIREVYDDRSELWMSYPFTADLVAYRPTLYLIERCRLAELFQEMHDLIFTQRTMTIQEFAQEANQLSAKVQQWHQRLPFELHYEWPMSICVWELHASYLTSLMILWTAAKTKFEHRDTTSGQTHPFGEDSDPDEHIFRTQMSQEQLSNAITLAHRAAQILRDFRERYGLKVTPAWLLQLQAVTAGVLLQDPELADPTVVSSPEANASERDIRNSHAAFDEVFRCLLGTGVEVMIARGIARMMYHTALDRKIALSRSTRSMLQLMSNTAWRPSDLSLVSSAFPNYAASQGQEGGERLSELLSKWETLEI</sequence>
<dbReference type="CDD" id="cd12148">
    <property type="entry name" value="fungal_TF_MHR"/>
    <property type="match status" value="1"/>
</dbReference>
<evidence type="ECO:0000256" key="1">
    <source>
        <dbReference type="SAM" id="MobiDB-lite"/>
    </source>
</evidence>
<evidence type="ECO:0000313" key="2">
    <source>
        <dbReference type="EMBL" id="KAK4497562.1"/>
    </source>
</evidence>